<dbReference type="EMBL" id="JBFOLJ010000003">
    <property type="protein sequence ID" value="KAL2549820.1"/>
    <property type="molecule type" value="Genomic_DNA"/>
</dbReference>
<dbReference type="Proteomes" id="UP001604277">
    <property type="component" value="Unassembled WGS sequence"/>
</dbReference>
<dbReference type="GO" id="GO:0009409">
    <property type="term" value="P:response to cold"/>
    <property type="evidence" value="ECO:0007669"/>
    <property type="project" value="UniProtKB-ARBA"/>
</dbReference>
<dbReference type="AlphaFoldDB" id="A0ABD1WK44"/>
<name>A0ABD1WK44_9LAMI</name>
<sequence>MVTKKIKAKKVKKWRGGRGFRTTEEEREEEDGGFISLKLGMVSLNDDASEPFNFNAFLFNISKEKFIKSQQLRTLKEQADLEFNLFQESLTATATASASRSPAPPSKTFPSVPKKMLVPLMASLYVRGTLDDAEKVLVDVVTG</sequence>
<evidence type="ECO:0000313" key="1">
    <source>
        <dbReference type="EMBL" id="KAL2549820.1"/>
    </source>
</evidence>
<evidence type="ECO:0000313" key="2">
    <source>
        <dbReference type="Proteomes" id="UP001604277"/>
    </source>
</evidence>
<dbReference type="Gene3D" id="1.10.287.370">
    <property type="match status" value="1"/>
</dbReference>
<gene>
    <name evidence="1" type="ORF">Fot_11350</name>
</gene>
<accession>A0ABD1WK44</accession>
<protein>
    <submittedName>
        <fullName evidence="1">Prefoldin subunit 5</fullName>
    </submittedName>
</protein>
<reference evidence="2" key="1">
    <citation type="submission" date="2024-07" db="EMBL/GenBank/DDBJ databases">
        <title>Two chromosome-level genome assemblies of Korean endemic species Abeliophyllum distichum and Forsythia ovata (Oleaceae).</title>
        <authorList>
            <person name="Jang H."/>
        </authorList>
    </citation>
    <scope>NUCLEOTIDE SEQUENCE [LARGE SCALE GENOMIC DNA]</scope>
</reference>
<organism evidence="1 2">
    <name type="scientific">Forsythia ovata</name>
    <dbReference type="NCBI Taxonomy" id="205694"/>
    <lineage>
        <taxon>Eukaryota</taxon>
        <taxon>Viridiplantae</taxon>
        <taxon>Streptophyta</taxon>
        <taxon>Embryophyta</taxon>
        <taxon>Tracheophyta</taxon>
        <taxon>Spermatophyta</taxon>
        <taxon>Magnoliopsida</taxon>
        <taxon>eudicotyledons</taxon>
        <taxon>Gunneridae</taxon>
        <taxon>Pentapetalae</taxon>
        <taxon>asterids</taxon>
        <taxon>lamiids</taxon>
        <taxon>Lamiales</taxon>
        <taxon>Oleaceae</taxon>
        <taxon>Forsythieae</taxon>
        <taxon>Forsythia</taxon>
    </lineage>
</organism>
<proteinExistence type="predicted"/>
<dbReference type="InterPro" id="IPR009053">
    <property type="entry name" value="Prefoldin"/>
</dbReference>
<comment type="caution">
    <text evidence="1">The sequence shown here is derived from an EMBL/GenBank/DDBJ whole genome shotgun (WGS) entry which is preliminary data.</text>
</comment>
<keyword evidence="2" id="KW-1185">Reference proteome</keyword>
<dbReference type="GO" id="GO:0006457">
    <property type="term" value="P:protein folding"/>
    <property type="evidence" value="ECO:0007669"/>
    <property type="project" value="UniProtKB-ARBA"/>
</dbReference>